<keyword evidence="10" id="KW-1185">Reference proteome</keyword>
<feature type="transmembrane region" description="Helical" evidence="7">
    <location>
        <begin position="239"/>
        <end position="257"/>
    </location>
</feature>
<evidence type="ECO:0000256" key="7">
    <source>
        <dbReference type="SAM" id="Phobius"/>
    </source>
</evidence>
<feature type="transmembrane region" description="Helical" evidence="7">
    <location>
        <begin position="341"/>
        <end position="360"/>
    </location>
</feature>
<dbReference type="Gene3D" id="1.20.1720.10">
    <property type="entry name" value="Multidrug resistance protein D"/>
    <property type="match status" value="1"/>
</dbReference>
<feature type="transmembrane region" description="Helical" evidence="7">
    <location>
        <begin position="175"/>
        <end position="195"/>
    </location>
</feature>
<dbReference type="PANTHER" id="PTHR42718:SF46">
    <property type="entry name" value="BLR6921 PROTEIN"/>
    <property type="match status" value="1"/>
</dbReference>
<protein>
    <submittedName>
        <fullName evidence="9">MFS transporter</fullName>
    </submittedName>
</protein>
<dbReference type="GO" id="GO:0022857">
    <property type="term" value="F:transmembrane transporter activity"/>
    <property type="evidence" value="ECO:0007669"/>
    <property type="project" value="InterPro"/>
</dbReference>
<feature type="transmembrane region" description="Helical" evidence="7">
    <location>
        <begin position="21"/>
        <end position="44"/>
    </location>
</feature>
<evidence type="ECO:0000256" key="2">
    <source>
        <dbReference type="ARBA" id="ARBA00022448"/>
    </source>
</evidence>
<evidence type="ECO:0000256" key="5">
    <source>
        <dbReference type="ARBA" id="ARBA00022989"/>
    </source>
</evidence>
<feature type="transmembrane region" description="Helical" evidence="7">
    <location>
        <begin position="207"/>
        <end position="227"/>
    </location>
</feature>
<sequence>MTETTHDPTTNQPADPRRWRLLGLLGLAQFMLILDVTVVAIALPHMGADLGLGRDALTWVVSAYTLAFGGLMLLGGRAADLFGPKPVVLTGLTVFTVASLATGLATSAELAIGGRVAQGVGAAMLSPAALSTVVRLFDGDERNRALGIWSALGAGGAAIGVLLGGALTAGPGWEWVFLINVPVGAVVAVLLAWLLPPLPAWGGDVRLDLIGALIVTAATGLLILGFIEAGDGGWTSARTAGLLLAGIVGYVLLAGWLRRTQNPLIDPALVTRRPVLSGTFVLFVATGLMVAVFFLGTFYLQSAAGHGPLTTGLLFLPVAAATMVGAQLAGRLIGRVGARPLGVVGLLIAGAGLVVPAISMSTLTTVVAVSVGSAGLGVLFVVASATALSQVEPHLAGVASGILSTFHELGASLGAAVMSGVAAASLVEGTTGGFERAYLVAAVIAALAAVLAGALIPGRPSTTTETHQETTS</sequence>
<keyword evidence="5 7" id="KW-1133">Transmembrane helix</keyword>
<name>A0A6M1QTH5_9ACTN</name>
<dbReference type="CDD" id="cd17321">
    <property type="entry name" value="MFS_MMR_MDR_like"/>
    <property type="match status" value="1"/>
</dbReference>
<keyword evidence="2" id="KW-0813">Transport</keyword>
<feature type="transmembrane region" description="Helical" evidence="7">
    <location>
        <begin position="366"/>
        <end position="388"/>
    </location>
</feature>
<dbReference type="EMBL" id="JAALAA010000001">
    <property type="protein sequence ID" value="NGN91146.1"/>
    <property type="molecule type" value="Genomic_DNA"/>
</dbReference>
<gene>
    <name evidence="9" type="ORF">G5C66_00120</name>
</gene>
<dbReference type="PANTHER" id="PTHR42718">
    <property type="entry name" value="MAJOR FACILITATOR SUPERFAMILY MULTIDRUG TRANSPORTER MFSC"/>
    <property type="match status" value="1"/>
</dbReference>
<evidence type="ECO:0000259" key="8">
    <source>
        <dbReference type="PROSITE" id="PS50850"/>
    </source>
</evidence>
<dbReference type="InterPro" id="IPR011701">
    <property type="entry name" value="MFS"/>
</dbReference>
<dbReference type="InterPro" id="IPR020846">
    <property type="entry name" value="MFS_dom"/>
</dbReference>
<feature type="transmembrane region" description="Helical" evidence="7">
    <location>
        <begin position="312"/>
        <end position="329"/>
    </location>
</feature>
<dbReference type="GO" id="GO:0005886">
    <property type="term" value="C:plasma membrane"/>
    <property type="evidence" value="ECO:0007669"/>
    <property type="project" value="UniProtKB-SubCell"/>
</dbReference>
<evidence type="ECO:0000256" key="4">
    <source>
        <dbReference type="ARBA" id="ARBA00022692"/>
    </source>
</evidence>
<dbReference type="AlphaFoldDB" id="A0A6M1QTH5"/>
<dbReference type="RefSeq" id="WP_165108519.1">
    <property type="nucleotide sequence ID" value="NZ_JAALAA010000001.1"/>
</dbReference>
<proteinExistence type="predicted"/>
<feature type="transmembrane region" description="Helical" evidence="7">
    <location>
        <begin position="87"/>
        <end position="106"/>
    </location>
</feature>
<keyword evidence="3" id="KW-1003">Cell membrane</keyword>
<feature type="transmembrane region" description="Helical" evidence="7">
    <location>
        <begin position="56"/>
        <end position="75"/>
    </location>
</feature>
<dbReference type="Gene3D" id="1.20.1250.20">
    <property type="entry name" value="MFS general substrate transporter like domains"/>
    <property type="match status" value="1"/>
</dbReference>
<dbReference type="SUPFAM" id="SSF103473">
    <property type="entry name" value="MFS general substrate transporter"/>
    <property type="match status" value="1"/>
</dbReference>
<organism evidence="9 10">
    <name type="scientific">Nocardioides turkmenicus</name>
    <dbReference type="NCBI Taxonomy" id="2711220"/>
    <lineage>
        <taxon>Bacteria</taxon>
        <taxon>Bacillati</taxon>
        <taxon>Actinomycetota</taxon>
        <taxon>Actinomycetes</taxon>
        <taxon>Propionibacteriales</taxon>
        <taxon>Nocardioidaceae</taxon>
        <taxon>Nocardioides</taxon>
    </lineage>
</organism>
<accession>A0A6M1QTH5</accession>
<dbReference type="Proteomes" id="UP000483261">
    <property type="component" value="Unassembled WGS sequence"/>
</dbReference>
<dbReference type="Pfam" id="PF07690">
    <property type="entry name" value="MFS_1"/>
    <property type="match status" value="1"/>
</dbReference>
<keyword evidence="4 7" id="KW-0812">Transmembrane</keyword>
<evidence type="ECO:0000313" key="10">
    <source>
        <dbReference type="Proteomes" id="UP000483261"/>
    </source>
</evidence>
<dbReference type="InterPro" id="IPR036259">
    <property type="entry name" value="MFS_trans_sf"/>
</dbReference>
<dbReference type="PROSITE" id="PS50850">
    <property type="entry name" value="MFS"/>
    <property type="match status" value="1"/>
</dbReference>
<evidence type="ECO:0000256" key="3">
    <source>
        <dbReference type="ARBA" id="ARBA00022475"/>
    </source>
</evidence>
<reference evidence="9 10" key="1">
    <citation type="submission" date="2020-02" db="EMBL/GenBank/DDBJ databases">
        <title>Whole-genome analyses of novel actinobacteria.</title>
        <authorList>
            <person name="Sahin N."/>
        </authorList>
    </citation>
    <scope>NUCLEOTIDE SEQUENCE [LARGE SCALE GENOMIC DNA]</scope>
    <source>
        <strain evidence="9 10">KC13</strain>
    </source>
</reference>
<feature type="domain" description="Major facilitator superfamily (MFS) profile" evidence="8">
    <location>
        <begin position="21"/>
        <end position="460"/>
    </location>
</feature>
<feature type="transmembrane region" description="Helical" evidence="7">
    <location>
        <begin position="146"/>
        <end position="169"/>
    </location>
</feature>
<evidence type="ECO:0000256" key="6">
    <source>
        <dbReference type="ARBA" id="ARBA00023136"/>
    </source>
</evidence>
<comment type="caution">
    <text evidence="9">The sequence shown here is derived from an EMBL/GenBank/DDBJ whole genome shotgun (WGS) entry which is preliminary data.</text>
</comment>
<keyword evidence="6 7" id="KW-0472">Membrane</keyword>
<comment type="subcellular location">
    <subcellularLocation>
        <location evidence="1">Cell membrane</location>
        <topology evidence="1">Multi-pass membrane protein</topology>
    </subcellularLocation>
</comment>
<feature type="transmembrane region" description="Helical" evidence="7">
    <location>
        <begin position="112"/>
        <end position="134"/>
    </location>
</feature>
<evidence type="ECO:0000313" key="9">
    <source>
        <dbReference type="EMBL" id="NGN91146.1"/>
    </source>
</evidence>
<feature type="transmembrane region" description="Helical" evidence="7">
    <location>
        <begin position="438"/>
        <end position="456"/>
    </location>
</feature>
<dbReference type="PRINTS" id="PR01036">
    <property type="entry name" value="TCRTETB"/>
</dbReference>
<evidence type="ECO:0000256" key="1">
    <source>
        <dbReference type="ARBA" id="ARBA00004651"/>
    </source>
</evidence>
<feature type="transmembrane region" description="Helical" evidence="7">
    <location>
        <begin position="278"/>
        <end position="300"/>
    </location>
</feature>